<feature type="compositionally biased region" description="Basic and acidic residues" evidence="1">
    <location>
        <begin position="69"/>
        <end position="79"/>
    </location>
</feature>
<proteinExistence type="predicted"/>
<protein>
    <submittedName>
        <fullName evidence="2">Uncharacterized protein</fullName>
    </submittedName>
</protein>
<dbReference type="Proteomes" id="UP000018144">
    <property type="component" value="Unassembled WGS sequence"/>
</dbReference>
<reference evidence="2 3" key="1">
    <citation type="journal article" date="2013" name="PLoS Genet.">
        <title>The genome and development-dependent transcriptomes of Pyronema confluens: a window into fungal evolution.</title>
        <authorList>
            <person name="Traeger S."/>
            <person name="Altegoer F."/>
            <person name="Freitag M."/>
            <person name="Gabaldon T."/>
            <person name="Kempken F."/>
            <person name="Kumar A."/>
            <person name="Marcet-Houben M."/>
            <person name="Poggeler S."/>
            <person name="Stajich J.E."/>
            <person name="Nowrousian M."/>
        </authorList>
    </citation>
    <scope>NUCLEOTIDE SEQUENCE [LARGE SCALE GENOMIC DNA]</scope>
    <source>
        <strain evidence="3">CBS 100304</strain>
        <tissue evidence="2">Vegetative mycelium</tissue>
    </source>
</reference>
<dbReference type="AlphaFoldDB" id="U4LAF7"/>
<evidence type="ECO:0000313" key="3">
    <source>
        <dbReference type="Proteomes" id="UP000018144"/>
    </source>
</evidence>
<feature type="compositionally biased region" description="Basic and acidic residues" evidence="1">
    <location>
        <begin position="569"/>
        <end position="584"/>
    </location>
</feature>
<gene>
    <name evidence="2" type="ORF">PCON_02376</name>
</gene>
<feature type="compositionally biased region" description="Polar residues" evidence="1">
    <location>
        <begin position="294"/>
        <end position="304"/>
    </location>
</feature>
<dbReference type="EMBL" id="HF936265">
    <property type="protein sequence ID" value="CCX15917.1"/>
    <property type="molecule type" value="Genomic_DNA"/>
</dbReference>
<evidence type="ECO:0000256" key="1">
    <source>
        <dbReference type="SAM" id="MobiDB-lite"/>
    </source>
</evidence>
<keyword evidence="3" id="KW-1185">Reference proteome</keyword>
<dbReference type="OMA" id="CACANCT"/>
<evidence type="ECO:0000313" key="2">
    <source>
        <dbReference type="EMBL" id="CCX15917.1"/>
    </source>
</evidence>
<accession>U4LAF7</accession>
<organism evidence="2 3">
    <name type="scientific">Pyronema omphalodes (strain CBS 100304)</name>
    <name type="common">Pyronema confluens</name>
    <dbReference type="NCBI Taxonomy" id="1076935"/>
    <lineage>
        <taxon>Eukaryota</taxon>
        <taxon>Fungi</taxon>
        <taxon>Dikarya</taxon>
        <taxon>Ascomycota</taxon>
        <taxon>Pezizomycotina</taxon>
        <taxon>Pezizomycetes</taxon>
        <taxon>Pezizales</taxon>
        <taxon>Pyronemataceae</taxon>
        <taxon>Pyronema</taxon>
    </lineage>
</organism>
<dbReference type="OrthoDB" id="5428752at2759"/>
<feature type="compositionally biased region" description="Polar residues" evidence="1">
    <location>
        <begin position="336"/>
        <end position="351"/>
    </location>
</feature>
<feature type="compositionally biased region" description="Basic and acidic residues" evidence="1">
    <location>
        <begin position="213"/>
        <end position="278"/>
    </location>
</feature>
<feature type="region of interest" description="Disordered" evidence="1">
    <location>
        <begin position="475"/>
        <end position="497"/>
    </location>
</feature>
<feature type="region of interest" description="Disordered" evidence="1">
    <location>
        <begin position="92"/>
        <end position="116"/>
    </location>
</feature>
<sequence length="617" mass="69432">MRTTAAPASADHKKGFGFLGSIMRKPKAVEAPPPSGPPKLEWNLSPTPPSKADTPPPPPPQQKKLTKKRSSDVDDELRKHLQREGFAFLSYGEEVQPETSKVVAVADPAASARRDGTLLKDAVQRLSMEASRSPVKAEVRPLSPVPKVQSLVDLPPSVPEKPQRVPSIKRTPSVKKPEQPPATLKKNSPSRPPSRPELKEQEQFVSAPMVPIVEKREPRQRPQERPKEQPREVSREQLREQPQDTMMDRKIRRKTSDKSQDSGKDVKDTPETRPENVRTGRSSASPETMRHESSNMARFSQEASMQDVDPRRQVRHSASYQNHARRPPADKRHLHQINSSASHSRTPGHSRTPSHEGLRRQENTTPMSLPLRSSPEEEKSEGSFEASFKLPIPIMPSPNVEYKFVPNDLQRTCEINHRTTQVTSNVHHRIICMVCQSDSPDERFMCTYCALRFCTRCKSEFSLGSKIEDIIDKAEGEGWKSQSPGPPTPTREAPARNIPWELACIMEAGGRLMGPRIRAPPPGRYPHPQRRYTSDRSSPNSSSPDERVPPFHQPPSPVSAESRNSSRNSIREQPHEEQQYERRPVMKANRNSSMRCAPNVMTATTPAEQRRALLGSY</sequence>
<feature type="region of interest" description="Disordered" evidence="1">
    <location>
        <begin position="513"/>
        <end position="617"/>
    </location>
</feature>
<feature type="region of interest" description="Disordered" evidence="1">
    <location>
        <begin position="1"/>
        <end position="79"/>
    </location>
</feature>
<name>U4LAF7_PYROM</name>
<feature type="compositionally biased region" description="Pro residues" evidence="1">
    <location>
        <begin position="46"/>
        <end position="61"/>
    </location>
</feature>
<feature type="region of interest" description="Disordered" evidence="1">
    <location>
        <begin position="128"/>
        <end position="385"/>
    </location>
</feature>
<feature type="compositionally biased region" description="Basic and acidic residues" evidence="1">
    <location>
        <begin position="353"/>
        <end position="362"/>
    </location>
</feature>